<evidence type="ECO:0000256" key="5">
    <source>
        <dbReference type="ARBA" id="ARBA00023002"/>
    </source>
</evidence>
<evidence type="ECO:0000259" key="6">
    <source>
        <dbReference type="Pfam" id="PF07992"/>
    </source>
</evidence>
<dbReference type="GO" id="GO:0003955">
    <property type="term" value="F:NAD(P)H dehydrogenase (quinone) activity"/>
    <property type="evidence" value="ECO:0007669"/>
    <property type="project" value="TreeGrafter"/>
</dbReference>
<dbReference type="Proteomes" id="UP000568380">
    <property type="component" value="Unassembled WGS sequence"/>
</dbReference>
<keyword evidence="3" id="KW-0285">Flavoprotein</keyword>
<sequence length="366" mass="38774">MDIVVIGAGYAGMSAALRLDRSHRITLISADDNFTERIRLHERAAGRPSVSTPLADLTRGTGIRTVAGRVTGIDAEARTLTLEDGREFSYDTLVYALGSFTDASVPGVAEHAYAAENAVALGERLREGGGRLAVVGGGLTGIELATELAESYPRWQVKLVTGAHPAAGLSGRGRAHVAKVLARLGVSVHPDTRVEAVTPDGLTTAQGPIEADVVVWAGSFAVPELAAKAGLAVDERGRTLVDATLRSISHPDVYAVGDAAAVNVPRAGLSRMSCAVGMPIGAHAADAVNARARGRAARPFRFRYLIQCVSLGRRDGVIQAVRRDDSPIELILPGRPGAWVKELICWYAAGSLRLARLLPRSYWWPK</sequence>
<dbReference type="InterPro" id="IPR036188">
    <property type="entry name" value="FAD/NAD-bd_sf"/>
</dbReference>
<dbReference type="InterPro" id="IPR023753">
    <property type="entry name" value="FAD/NAD-binding_dom"/>
</dbReference>
<keyword evidence="5" id="KW-0560">Oxidoreductase</keyword>
<dbReference type="AlphaFoldDB" id="A0A7W7ZZQ0"/>
<comment type="similarity">
    <text evidence="2">Belongs to the NADH dehydrogenase family.</text>
</comment>
<comment type="caution">
    <text evidence="7">The sequence shown here is derived from an EMBL/GenBank/DDBJ whole genome shotgun (WGS) entry which is preliminary data.</text>
</comment>
<dbReference type="PANTHER" id="PTHR42913:SF3">
    <property type="entry name" value="64 KDA MITOCHONDRIAL NADH DEHYDROGENASE (EUROFUNG)"/>
    <property type="match status" value="1"/>
</dbReference>
<evidence type="ECO:0000256" key="3">
    <source>
        <dbReference type="ARBA" id="ARBA00022630"/>
    </source>
</evidence>
<dbReference type="GO" id="GO:0019646">
    <property type="term" value="P:aerobic electron transport chain"/>
    <property type="evidence" value="ECO:0007669"/>
    <property type="project" value="TreeGrafter"/>
</dbReference>
<dbReference type="PRINTS" id="PR00368">
    <property type="entry name" value="FADPNR"/>
</dbReference>
<feature type="domain" description="FAD/NAD(P)-binding" evidence="6">
    <location>
        <begin position="1"/>
        <end position="266"/>
    </location>
</feature>
<keyword evidence="8" id="KW-1185">Reference proteome</keyword>
<dbReference type="RefSeq" id="WP_184960356.1">
    <property type="nucleotide sequence ID" value="NZ_JACHIN010000002.1"/>
</dbReference>
<dbReference type="SUPFAM" id="SSF51905">
    <property type="entry name" value="FAD/NAD(P)-binding domain"/>
    <property type="match status" value="1"/>
</dbReference>
<protein>
    <submittedName>
        <fullName evidence="7">NADH dehydrogenase FAD-containing subunit</fullName>
    </submittedName>
</protein>
<gene>
    <name evidence="7" type="ORF">HNR40_002264</name>
</gene>
<evidence type="ECO:0000256" key="4">
    <source>
        <dbReference type="ARBA" id="ARBA00022827"/>
    </source>
</evidence>
<dbReference type="InterPro" id="IPR051169">
    <property type="entry name" value="NADH-Q_oxidoreductase"/>
</dbReference>
<dbReference type="EMBL" id="JACHIN010000002">
    <property type="protein sequence ID" value="MBB5076800.1"/>
    <property type="molecule type" value="Genomic_DNA"/>
</dbReference>
<evidence type="ECO:0000256" key="2">
    <source>
        <dbReference type="ARBA" id="ARBA00005272"/>
    </source>
</evidence>
<keyword evidence="4" id="KW-0274">FAD</keyword>
<dbReference type="PRINTS" id="PR00469">
    <property type="entry name" value="PNDRDTASEII"/>
</dbReference>
<accession>A0A7W7ZZQ0</accession>
<reference evidence="7 8" key="1">
    <citation type="submission" date="2020-08" db="EMBL/GenBank/DDBJ databases">
        <title>Genomic Encyclopedia of Type Strains, Phase IV (KMG-IV): sequencing the most valuable type-strain genomes for metagenomic binning, comparative biology and taxonomic classification.</title>
        <authorList>
            <person name="Goeker M."/>
        </authorList>
    </citation>
    <scope>NUCLEOTIDE SEQUENCE [LARGE SCALE GENOMIC DNA]</scope>
    <source>
        <strain evidence="7 8">DSM 45385</strain>
    </source>
</reference>
<comment type="cofactor">
    <cofactor evidence="1">
        <name>FAD</name>
        <dbReference type="ChEBI" id="CHEBI:57692"/>
    </cofactor>
</comment>
<organism evidence="7 8">
    <name type="scientific">Nonomuraea endophytica</name>
    <dbReference type="NCBI Taxonomy" id="714136"/>
    <lineage>
        <taxon>Bacteria</taxon>
        <taxon>Bacillati</taxon>
        <taxon>Actinomycetota</taxon>
        <taxon>Actinomycetes</taxon>
        <taxon>Streptosporangiales</taxon>
        <taxon>Streptosporangiaceae</taxon>
        <taxon>Nonomuraea</taxon>
    </lineage>
</organism>
<dbReference type="PANTHER" id="PTHR42913">
    <property type="entry name" value="APOPTOSIS-INDUCING FACTOR 1"/>
    <property type="match status" value="1"/>
</dbReference>
<evidence type="ECO:0000256" key="1">
    <source>
        <dbReference type="ARBA" id="ARBA00001974"/>
    </source>
</evidence>
<dbReference type="Pfam" id="PF07992">
    <property type="entry name" value="Pyr_redox_2"/>
    <property type="match status" value="1"/>
</dbReference>
<dbReference type="Gene3D" id="3.50.50.100">
    <property type="match status" value="1"/>
</dbReference>
<name>A0A7W7ZZQ0_9ACTN</name>
<evidence type="ECO:0000313" key="7">
    <source>
        <dbReference type="EMBL" id="MBB5076800.1"/>
    </source>
</evidence>
<evidence type="ECO:0000313" key="8">
    <source>
        <dbReference type="Proteomes" id="UP000568380"/>
    </source>
</evidence>
<proteinExistence type="inferred from homology"/>